<proteinExistence type="predicted"/>
<comment type="caution">
    <text evidence="1">The sequence shown here is derived from an EMBL/GenBank/DDBJ whole genome shotgun (WGS) entry which is preliminary data.</text>
</comment>
<keyword evidence="2" id="KW-1185">Reference proteome</keyword>
<evidence type="ECO:0000313" key="2">
    <source>
        <dbReference type="Proteomes" id="UP000034098"/>
    </source>
</evidence>
<dbReference type="PATRIC" id="fig|69370.6.peg.1539"/>
<gene>
    <name evidence="1" type="ORF">RS82_01505</name>
</gene>
<name>A0A0M2HGL9_MICTR</name>
<accession>A0A0M2HGL9</accession>
<dbReference type="AlphaFoldDB" id="A0A0M2HGL9"/>
<dbReference type="OrthoDB" id="5076595at2"/>
<dbReference type="EMBL" id="JYJA01000031">
    <property type="protein sequence ID" value="KJL43449.1"/>
    <property type="molecule type" value="Genomic_DNA"/>
</dbReference>
<organism evidence="1 2">
    <name type="scientific">Microbacterium trichothecenolyticum</name>
    <name type="common">Aureobacterium trichothecenolyticum</name>
    <dbReference type="NCBI Taxonomy" id="69370"/>
    <lineage>
        <taxon>Bacteria</taxon>
        <taxon>Bacillati</taxon>
        <taxon>Actinomycetota</taxon>
        <taxon>Actinomycetes</taxon>
        <taxon>Micrococcales</taxon>
        <taxon>Microbacteriaceae</taxon>
        <taxon>Microbacterium</taxon>
    </lineage>
</organism>
<reference evidence="1 2" key="1">
    <citation type="submission" date="2015-02" db="EMBL/GenBank/DDBJ databases">
        <title>Draft genome sequences of ten Microbacterium spp. with emphasis on heavy metal contaminated environments.</title>
        <authorList>
            <person name="Corretto E."/>
        </authorList>
    </citation>
    <scope>NUCLEOTIDE SEQUENCE [LARGE SCALE GENOMIC DNA]</scope>
    <source>
        <strain evidence="1 2">DSM 8608</strain>
    </source>
</reference>
<sequence>MDGSTLTFTADRLDRERAAALDRENEILRSIADRGATITPESPASRVSTGIGLWFRHLFTRPRQLRFS</sequence>
<evidence type="ECO:0000313" key="1">
    <source>
        <dbReference type="EMBL" id="KJL43449.1"/>
    </source>
</evidence>
<protein>
    <submittedName>
        <fullName evidence="1">Uncharacterized protein</fullName>
    </submittedName>
</protein>
<dbReference type="RefSeq" id="WP_045297951.1">
    <property type="nucleotide sequence ID" value="NZ_JYJA01000031.1"/>
</dbReference>
<dbReference type="Proteomes" id="UP000034098">
    <property type="component" value="Unassembled WGS sequence"/>
</dbReference>